<dbReference type="FunFam" id="3.30.70.270:FF:000001">
    <property type="entry name" value="Diguanylate cyclase domain protein"/>
    <property type="match status" value="1"/>
</dbReference>
<dbReference type="EMBL" id="AEQP01000022">
    <property type="protein sequence ID" value="EFV94114.1"/>
    <property type="molecule type" value="Genomic_DNA"/>
</dbReference>
<dbReference type="InterPro" id="IPR035965">
    <property type="entry name" value="PAS-like_dom_sf"/>
</dbReference>
<dbReference type="InterPro" id="IPR029016">
    <property type="entry name" value="GAF-like_dom_sf"/>
</dbReference>
<dbReference type="CDD" id="cd01949">
    <property type="entry name" value="GGDEF"/>
    <property type="match status" value="1"/>
</dbReference>
<evidence type="ECO:0000256" key="2">
    <source>
        <dbReference type="ARBA" id="ARBA00034247"/>
    </source>
</evidence>
<feature type="domain" description="PAS" evidence="4">
    <location>
        <begin position="134"/>
        <end position="204"/>
    </location>
</feature>
<name>E7RZW5_9BURK</name>
<comment type="caution">
    <text evidence="6">The sequence shown here is derived from an EMBL/GenBank/DDBJ whole genome shotgun (WGS) entry which is preliminary data.</text>
</comment>
<dbReference type="InterPro" id="IPR043128">
    <property type="entry name" value="Rev_trsase/Diguanyl_cyclase"/>
</dbReference>
<accession>E7RZW5</accession>
<dbReference type="PANTHER" id="PTHR45138:SF9">
    <property type="entry name" value="DIGUANYLATE CYCLASE DGCM-RELATED"/>
    <property type="match status" value="1"/>
</dbReference>
<dbReference type="NCBIfam" id="TIGR00254">
    <property type="entry name" value="GGDEF"/>
    <property type="match status" value="1"/>
</dbReference>
<dbReference type="SMART" id="SM00267">
    <property type="entry name" value="GGDEF"/>
    <property type="match status" value="1"/>
</dbReference>
<gene>
    <name evidence="6" type="ORF">HMPREF0551_2229</name>
</gene>
<dbReference type="InterPro" id="IPR050469">
    <property type="entry name" value="Diguanylate_Cyclase"/>
</dbReference>
<sequence>MPASSSPLTVLLATTPSLLLATVLVVATALLLHHAPRQTSCRRAMWGCSAATGLTAAAFLLEVLSAFLPAEVSASLGWARAALLLGTTALLAWLSPWGRRLISLPPRTQLETRNQQLQAEIERIKHTNEVIALSEARYRLLMDTAAEGIWILDRVGRISLANPRLANMLGTTPEQMKGRALLELVPETERPDIINLLQRQKRGEAVRTLCHLLRPDGRLVAVQISSTPMSQGAATGSSLSVITDLSDQMKVQDELRKVAADLQEQVHGRTLAYRDTANQLAAMLETSRAQSRAYGILQDLNDMLQTCPTPNEAARVAGEFATKLFHADSGSIYIAEPGQAKFRILGSWGLQNETAETLQLNDCWGLRQNQAYPHNENQIGIRCHHLSIGPNRHSCCMPMFANGQATGLICLRSDQPFVGSDAETTAANQKIRRLFASNVAQFLANLTLRQTLEQASLRDPLTNLFNRRYFNEQLAIEFERASRARSPLALQTVDIDHFKRLNDRYGHEAGDRVLVQVSEVLVQNARAGDIVCRWGGEEFLILMPGLNGTSAKRRADEIRRKVQEKVETVGGAPVSVSIGVAAYPEHASDPEGLVNVSDRALYASKGAGRNRVTVAVSVL</sequence>
<reference evidence="6 7" key="1">
    <citation type="submission" date="2010-12" db="EMBL/GenBank/DDBJ databases">
        <authorList>
            <person name="Muzny D."/>
            <person name="Qin X."/>
            <person name="Deng J."/>
            <person name="Jiang H."/>
            <person name="Liu Y."/>
            <person name="Qu J."/>
            <person name="Song X.-Z."/>
            <person name="Zhang L."/>
            <person name="Thornton R."/>
            <person name="Coyle M."/>
            <person name="Francisco L."/>
            <person name="Jackson L."/>
            <person name="Javaid M."/>
            <person name="Korchina V."/>
            <person name="Kovar C."/>
            <person name="Mata R."/>
            <person name="Mathew T."/>
            <person name="Ngo R."/>
            <person name="Nguyen L."/>
            <person name="Nguyen N."/>
            <person name="Okwuonu G."/>
            <person name="Ongeri F."/>
            <person name="Pham C."/>
            <person name="Simmons D."/>
            <person name="Wilczek-Boney K."/>
            <person name="Hale W."/>
            <person name="Jakkamsetti A."/>
            <person name="Pham P."/>
            <person name="Ruth R."/>
            <person name="San Lucas F."/>
            <person name="Warren J."/>
            <person name="Zhang J."/>
            <person name="Zhao Z."/>
            <person name="Zhou C."/>
            <person name="Zhu D."/>
            <person name="Lee S."/>
            <person name="Bess C."/>
            <person name="Blankenburg K."/>
            <person name="Forbes L."/>
            <person name="Fu Q."/>
            <person name="Gubbala S."/>
            <person name="Hirani K."/>
            <person name="Jayaseelan J.C."/>
            <person name="Lara F."/>
            <person name="Munidasa M."/>
            <person name="Palculict T."/>
            <person name="Patil S."/>
            <person name="Pu L.-L."/>
            <person name="Saada N."/>
            <person name="Tang L."/>
            <person name="Weissenberger G."/>
            <person name="Zhu Y."/>
            <person name="Hemphill L."/>
            <person name="Shang Y."/>
            <person name="Youmans B."/>
            <person name="Ayvaz T."/>
            <person name="Ross M."/>
            <person name="Santibanez J."/>
            <person name="Aqrawi P."/>
            <person name="Gross S."/>
            <person name="Joshi V."/>
            <person name="Fowler G."/>
            <person name="Nazareth L."/>
            <person name="Reid J."/>
            <person name="Worley K."/>
            <person name="Petrosino J."/>
            <person name="Highlander S."/>
            <person name="Gibbs R."/>
        </authorList>
    </citation>
    <scope>NUCLEOTIDE SEQUENCE [LARGE SCALE GENOMIC DNA]</scope>
    <source>
        <strain evidence="6 7">ATCC 51599</strain>
    </source>
</reference>
<feature type="transmembrane region" description="Helical" evidence="3">
    <location>
        <begin position="12"/>
        <end position="32"/>
    </location>
</feature>
<dbReference type="HOGENOM" id="CLU_000445_11_24_4"/>
<dbReference type="eggNOG" id="COG3706">
    <property type="taxonomic scope" value="Bacteria"/>
</dbReference>
<keyword evidence="3" id="KW-0472">Membrane</keyword>
<dbReference type="InterPro" id="IPR029787">
    <property type="entry name" value="Nucleotide_cyclase"/>
</dbReference>
<dbReference type="Proteomes" id="UP000011021">
    <property type="component" value="Unassembled WGS sequence"/>
</dbReference>
<dbReference type="GO" id="GO:0052621">
    <property type="term" value="F:diguanylate cyclase activity"/>
    <property type="evidence" value="ECO:0007669"/>
    <property type="project" value="UniProtKB-EC"/>
</dbReference>
<evidence type="ECO:0000256" key="1">
    <source>
        <dbReference type="ARBA" id="ARBA00012528"/>
    </source>
</evidence>
<dbReference type="SUPFAM" id="SSF55785">
    <property type="entry name" value="PYP-like sensor domain (PAS domain)"/>
    <property type="match status" value="1"/>
</dbReference>
<evidence type="ECO:0000259" key="4">
    <source>
        <dbReference type="PROSITE" id="PS50112"/>
    </source>
</evidence>
<dbReference type="InterPro" id="IPR013767">
    <property type="entry name" value="PAS_fold"/>
</dbReference>
<dbReference type="GO" id="GO:0006355">
    <property type="term" value="P:regulation of DNA-templated transcription"/>
    <property type="evidence" value="ECO:0007669"/>
    <property type="project" value="InterPro"/>
</dbReference>
<dbReference type="GO" id="GO:0043709">
    <property type="term" value="P:cell adhesion involved in single-species biofilm formation"/>
    <property type="evidence" value="ECO:0007669"/>
    <property type="project" value="TreeGrafter"/>
</dbReference>
<evidence type="ECO:0000259" key="5">
    <source>
        <dbReference type="PROSITE" id="PS50887"/>
    </source>
</evidence>
<dbReference type="AlphaFoldDB" id="E7RZW5"/>
<protein>
    <recommendedName>
        <fullName evidence="1">diguanylate cyclase</fullName>
        <ecNumber evidence="1">2.7.7.65</ecNumber>
    </recommendedName>
</protein>
<organism evidence="6 7">
    <name type="scientific">Lautropia mirabilis ATCC 51599</name>
    <dbReference type="NCBI Taxonomy" id="887898"/>
    <lineage>
        <taxon>Bacteria</taxon>
        <taxon>Pseudomonadati</taxon>
        <taxon>Pseudomonadota</taxon>
        <taxon>Betaproteobacteria</taxon>
        <taxon>Burkholderiales</taxon>
        <taxon>Burkholderiaceae</taxon>
        <taxon>Lautropia</taxon>
    </lineage>
</organism>
<keyword evidence="3" id="KW-0812">Transmembrane</keyword>
<dbReference type="EC" id="2.7.7.65" evidence="1"/>
<comment type="catalytic activity">
    <reaction evidence="2">
        <text>2 GTP = 3',3'-c-di-GMP + 2 diphosphate</text>
        <dbReference type="Rhea" id="RHEA:24898"/>
        <dbReference type="ChEBI" id="CHEBI:33019"/>
        <dbReference type="ChEBI" id="CHEBI:37565"/>
        <dbReference type="ChEBI" id="CHEBI:58805"/>
        <dbReference type="EC" id="2.7.7.65"/>
    </reaction>
</comment>
<proteinExistence type="predicted"/>
<dbReference type="STRING" id="887898.HMPREF0551_2229"/>
<dbReference type="SUPFAM" id="SSF55073">
    <property type="entry name" value="Nucleotide cyclase"/>
    <property type="match status" value="1"/>
</dbReference>
<evidence type="ECO:0000256" key="3">
    <source>
        <dbReference type="SAM" id="Phobius"/>
    </source>
</evidence>
<feature type="transmembrane region" description="Helical" evidence="3">
    <location>
        <begin position="44"/>
        <end position="68"/>
    </location>
</feature>
<dbReference type="Gene3D" id="3.30.70.270">
    <property type="match status" value="1"/>
</dbReference>
<keyword evidence="7" id="KW-1185">Reference proteome</keyword>
<evidence type="ECO:0000313" key="7">
    <source>
        <dbReference type="Proteomes" id="UP000011021"/>
    </source>
</evidence>
<dbReference type="Gene3D" id="3.30.450.20">
    <property type="entry name" value="PAS domain"/>
    <property type="match status" value="1"/>
</dbReference>
<dbReference type="NCBIfam" id="TIGR00229">
    <property type="entry name" value="sensory_box"/>
    <property type="match status" value="1"/>
</dbReference>
<dbReference type="Pfam" id="PF00989">
    <property type="entry name" value="PAS"/>
    <property type="match status" value="1"/>
</dbReference>
<dbReference type="SMART" id="SM00091">
    <property type="entry name" value="PAS"/>
    <property type="match status" value="1"/>
</dbReference>
<dbReference type="GO" id="GO:1902201">
    <property type="term" value="P:negative regulation of bacterial-type flagellum-dependent cell motility"/>
    <property type="evidence" value="ECO:0007669"/>
    <property type="project" value="TreeGrafter"/>
</dbReference>
<dbReference type="InterPro" id="IPR000160">
    <property type="entry name" value="GGDEF_dom"/>
</dbReference>
<dbReference type="CDD" id="cd00130">
    <property type="entry name" value="PAS"/>
    <property type="match status" value="1"/>
</dbReference>
<dbReference type="GO" id="GO:0005886">
    <property type="term" value="C:plasma membrane"/>
    <property type="evidence" value="ECO:0007669"/>
    <property type="project" value="TreeGrafter"/>
</dbReference>
<dbReference type="PROSITE" id="PS50887">
    <property type="entry name" value="GGDEF"/>
    <property type="match status" value="1"/>
</dbReference>
<dbReference type="Pfam" id="PF00990">
    <property type="entry name" value="GGDEF"/>
    <property type="match status" value="1"/>
</dbReference>
<dbReference type="SUPFAM" id="SSF55781">
    <property type="entry name" value="GAF domain-like"/>
    <property type="match status" value="1"/>
</dbReference>
<feature type="domain" description="GGDEF" evidence="5">
    <location>
        <begin position="486"/>
        <end position="617"/>
    </location>
</feature>
<dbReference type="RefSeq" id="WP_005674633.1">
    <property type="nucleotide sequence ID" value="NZ_CP146288.1"/>
</dbReference>
<dbReference type="PANTHER" id="PTHR45138">
    <property type="entry name" value="REGULATORY COMPONENTS OF SENSORY TRANSDUCTION SYSTEM"/>
    <property type="match status" value="1"/>
</dbReference>
<dbReference type="PROSITE" id="PS50112">
    <property type="entry name" value="PAS"/>
    <property type="match status" value="1"/>
</dbReference>
<dbReference type="Gene3D" id="3.30.450.40">
    <property type="match status" value="1"/>
</dbReference>
<dbReference type="InterPro" id="IPR000014">
    <property type="entry name" value="PAS"/>
</dbReference>
<evidence type="ECO:0000313" key="6">
    <source>
        <dbReference type="EMBL" id="EFV94114.1"/>
    </source>
</evidence>
<keyword evidence="3" id="KW-1133">Transmembrane helix</keyword>